<sequence>MSEDMTKLFQMMKLELDKQTATITQSVTDSIMRNIDDKIKPILEENKYLKNEVQKLNDKARYLENKGKKNNLILHGIKEIENNRQELFNLIKDIMKGLNVDINSYEINNYYRLGKKHDEGKELTDTGNEIATRIEKPSNTYNENPNTAGHRGVTDHYPQDLENFDSNPNPIKNQTLNEANTKARKHRIYIATLNTRSLKSKEKLLELEQALNHINWDILGISDVRRSAEKIEEHDEYILYYKNEQPGIYGVGFLVKKYLKNNIIEFKGVSNRIAILNITLPGYKNPTSIVQIYAPTETAKKETKNEFYKSLNEIMENLYKTIIVMGDFNSQIDYNKAFDSLKHQKIWEALALQGVHNKYIRLLKNIYENMKARVRTEKLGEHFHIKKGVRQGDPLSPKLFSATLEHVFRQLEWDDYGININGVLLNHLRFADDLILISENPETLQKMIEQLVRESEKIGLSLNTSKTKLMTNYKKVPIKPYNTAKLEYVNEYTYLGQIISPKDLTAKEISNRINIGWKSGIYEAINNDQPEDWSKDVNKTKKDIMSDWDRDIRIDNIMNSSLILSVTDSDDEFSDNSDVPDSDITLDGLNNQPRGRSETKLENEELKAIA</sequence>
<dbReference type="AlphaFoldDB" id="A0A8R2LZK0"/>
<evidence type="ECO:0000313" key="3">
    <source>
        <dbReference type="EnsemblMetazoa" id="XP_037870351.1"/>
    </source>
</evidence>
<feature type="domain" description="Reverse transcriptase" evidence="2">
    <location>
        <begin position="264"/>
        <end position="499"/>
    </location>
</feature>
<dbReference type="PROSITE" id="PS50878">
    <property type="entry name" value="RT_POL"/>
    <property type="match status" value="1"/>
</dbReference>
<dbReference type="Proteomes" id="UP000005204">
    <property type="component" value="Unassembled WGS sequence"/>
</dbReference>
<reference evidence="4" key="1">
    <citation type="journal article" date="2008" name="Insect Biochem. Mol. Biol.">
        <title>The genome of a lepidopteran model insect, the silkworm Bombyx mori.</title>
        <authorList>
            <consortium name="International Silkworm Genome Consortium"/>
        </authorList>
    </citation>
    <scope>NUCLEOTIDE SEQUENCE [LARGE SCALE GENOMIC DNA]</scope>
    <source>
        <strain evidence="4">p50T</strain>
    </source>
</reference>
<dbReference type="Pfam" id="PF00078">
    <property type="entry name" value="RVT_1"/>
    <property type="match status" value="1"/>
</dbReference>
<evidence type="ECO:0000313" key="4">
    <source>
        <dbReference type="Proteomes" id="UP000005204"/>
    </source>
</evidence>
<evidence type="ECO:0000259" key="2">
    <source>
        <dbReference type="PROSITE" id="PS50878"/>
    </source>
</evidence>
<evidence type="ECO:0000256" key="1">
    <source>
        <dbReference type="SAM" id="MobiDB-lite"/>
    </source>
</evidence>
<feature type="region of interest" description="Disordered" evidence="1">
    <location>
        <begin position="569"/>
        <end position="610"/>
    </location>
</feature>
<keyword evidence="4" id="KW-1185">Reference proteome</keyword>
<dbReference type="SUPFAM" id="SSF56219">
    <property type="entry name" value="DNase I-like"/>
    <property type="match status" value="1"/>
</dbReference>
<dbReference type="GO" id="GO:0003824">
    <property type="term" value="F:catalytic activity"/>
    <property type="evidence" value="ECO:0007669"/>
    <property type="project" value="InterPro"/>
</dbReference>
<protein>
    <recommendedName>
        <fullName evidence="2">Reverse transcriptase domain-containing protein</fullName>
    </recommendedName>
</protein>
<organism evidence="3 4">
    <name type="scientific">Bombyx mori</name>
    <name type="common">Silk moth</name>
    <dbReference type="NCBI Taxonomy" id="7091"/>
    <lineage>
        <taxon>Eukaryota</taxon>
        <taxon>Metazoa</taxon>
        <taxon>Ecdysozoa</taxon>
        <taxon>Arthropoda</taxon>
        <taxon>Hexapoda</taxon>
        <taxon>Insecta</taxon>
        <taxon>Pterygota</taxon>
        <taxon>Neoptera</taxon>
        <taxon>Endopterygota</taxon>
        <taxon>Lepidoptera</taxon>
        <taxon>Glossata</taxon>
        <taxon>Ditrysia</taxon>
        <taxon>Bombycoidea</taxon>
        <taxon>Bombycidae</taxon>
        <taxon>Bombycinae</taxon>
        <taxon>Bombyx</taxon>
    </lineage>
</organism>
<dbReference type="InterPro" id="IPR000477">
    <property type="entry name" value="RT_dom"/>
</dbReference>
<proteinExistence type="predicted"/>
<dbReference type="InterPro" id="IPR036691">
    <property type="entry name" value="Endo/exonu/phosph_ase_sf"/>
</dbReference>
<feature type="compositionally biased region" description="Basic and acidic residues" evidence="1">
    <location>
        <begin position="595"/>
        <end position="610"/>
    </location>
</feature>
<dbReference type="Gene3D" id="3.60.10.10">
    <property type="entry name" value="Endonuclease/exonuclease/phosphatase"/>
    <property type="match status" value="1"/>
</dbReference>
<dbReference type="EnsemblMetazoa" id="XM_038014423.1">
    <property type="protein sequence ID" value="XP_037870351.1"/>
    <property type="gene ID" value="LOC119629240"/>
</dbReference>
<feature type="compositionally biased region" description="Acidic residues" evidence="1">
    <location>
        <begin position="569"/>
        <end position="581"/>
    </location>
</feature>
<dbReference type="GO" id="GO:0071897">
    <property type="term" value="P:DNA biosynthetic process"/>
    <property type="evidence" value="ECO:0007669"/>
    <property type="project" value="UniProtKB-ARBA"/>
</dbReference>
<reference evidence="3" key="2">
    <citation type="submission" date="2022-06" db="UniProtKB">
        <authorList>
            <consortium name="EnsemblMetazoa"/>
        </authorList>
    </citation>
    <scope>IDENTIFICATION</scope>
    <source>
        <strain evidence="3">p50T (Dazao)</strain>
    </source>
</reference>
<dbReference type="InterPro" id="IPR043502">
    <property type="entry name" value="DNA/RNA_pol_sf"/>
</dbReference>
<dbReference type="PANTHER" id="PTHR47027:SF29">
    <property type="entry name" value="C2H2-TYPE DOMAIN-CONTAINING PROTEIN"/>
    <property type="match status" value="1"/>
</dbReference>
<dbReference type="PANTHER" id="PTHR47027">
    <property type="entry name" value="REVERSE TRANSCRIPTASE DOMAIN-CONTAINING PROTEIN"/>
    <property type="match status" value="1"/>
</dbReference>
<dbReference type="SUPFAM" id="SSF56672">
    <property type="entry name" value="DNA/RNA polymerases"/>
    <property type="match status" value="1"/>
</dbReference>
<name>A0A8R2LZK0_BOMMO</name>
<accession>A0A8R2LZK0</accession>